<name>A0A6A7KAC0_9FIRM</name>
<dbReference type="RefSeq" id="WP_152804007.1">
    <property type="nucleotide sequence ID" value="NZ_WHNX01000012.1"/>
</dbReference>
<dbReference type="SUPFAM" id="SSF53041">
    <property type="entry name" value="Resolvase-like"/>
    <property type="match status" value="1"/>
</dbReference>
<gene>
    <name evidence="4" type="ORF">GC105_09285</name>
</gene>
<dbReference type="Pfam" id="PF00239">
    <property type="entry name" value="Resolvase"/>
    <property type="match status" value="1"/>
</dbReference>
<dbReference type="Gene3D" id="3.40.50.1390">
    <property type="entry name" value="Resolvase, N-terminal catalytic domain"/>
    <property type="match status" value="1"/>
</dbReference>
<dbReference type="Proteomes" id="UP000440004">
    <property type="component" value="Unassembled WGS sequence"/>
</dbReference>
<dbReference type="EMBL" id="WHNX01000012">
    <property type="protein sequence ID" value="MPW25983.1"/>
    <property type="molecule type" value="Genomic_DNA"/>
</dbReference>
<protein>
    <submittedName>
        <fullName evidence="4">Recombinase family protein</fullName>
    </submittedName>
</protein>
<sequence length="502" mass="57222">MKAVIYARYSPGPQQREESIEGQLRECKEFAKANEITVVGEYIDRALTGRNDNRADFQKMIRDSEKKIFDAVIVWKVDRFGRSREEIAINKVKFRKNGVKVLYAKEHIPDGPEGIILESVLEGMAEYYSANLSQNIKRGMKENALKGKITGGNIALGYKVNDDKTFEVDPDTAPIVIQIFQMYDEGHTITEIITHLNSKGYKTSRGVPFNKNSLRPILTNVKYIGLYKYEGIYMQSTVPEIVDKDLFERVQVKMVKNKKAPARAKAKIEYLLTTKLFCGHCGSNMVGESGSGRNQKYYYYICTKKKREKACDKKTVKKDWIEDLVINETVNRVLQDDIIELIADNVIKIQESDKESSSLKYLQGNLKETDKGIKNIMKAIEQGVISDALTNRLMELEGQKAEIEINIDQEKISNVILTKEQIIFWLEQFKNGDVNDLEYRKRIIDVFVNAVFLQDDKVIITYNYTNGTKTINVSDLTVSPPPKYASSLKAREHILVEISGGS</sequence>
<keyword evidence="1" id="KW-0175">Coiled coil</keyword>
<dbReference type="PROSITE" id="PS51737">
    <property type="entry name" value="RECOMBINASE_DNA_BIND"/>
    <property type="match status" value="1"/>
</dbReference>
<dbReference type="InterPro" id="IPR025827">
    <property type="entry name" value="Zn_ribbon_recom_dom"/>
</dbReference>
<dbReference type="PANTHER" id="PTHR30461:SF23">
    <property type="entry name" value="DNA RECOMBINASE-RELATED"/>
    <property type="match status" value="1"/>
</dbReference>
<evidence type="ECO:0000313" key="5">
    <source>
        <dbReference type="Proteomes" id="UP000440004"/>
    </source>
</evidence>
<dbReference type="CDD" id="cd00338">
    <property type="entry name" value="Ser_Recombinase"/>
    <property type="match status" value="1"/>
</dbReference>
<organism evidence="4 5">
    <name type="scientific">Alkalibaculum sporogenes</name>
    <dbReference type="NCBI Taxonomy" id="2655001"/>
    <lineage>
        <taxon>Bacteria</taxon>
        <taxon>Bacillati</taxon>
        <taxon>Bacillota</taxon>
        <taxon>Clostridia</taxon>
        <taxon>Eubacteriales</taxon>
        <taxon>Eubacteriaceae</taxon>
        <taxon>Alkalibaculum</taxon>
    </lineage>
</organism>
<feature type="coiled-coil region" evidence="1">
    <location>
        <begin position="386"/>
        <end position="413"/>
    </location>
</feature>
<evidence type="ECO:0000259" key="3">
    <source>
        <dbReference type="PROSITE" id="PS51737"/>
    </source>
</evidence>
<dbReference type="Pfam" id="PF13408">
    <property type="entry name" value="Zn_ribbon_recom"/>
    <property type="match status" value="1"/>
</dbReference>
<dbReference type="InterPro" id="IPR050639">
    <property type="entry name" value="SSR_resolvase"/>
</dbReference>
<dbReference type="InterPro" id="IPR038109">
    <property type="entry name" value="DNA_bind_recomb_sf"/>
</dbReference>
<feature type="domain" description="Recombinase" evidence="3">
    <location>
        <begin position="155"/>
        <end position="260"/>
    </location>
</feature>
<evidence type="ECO:0000313" key="4">
    <source>
        <dbReference type="EMBL" id="MPW25983.1"/>
    </source>
</evidence>
<dbReference type="InterPro" id="IPR011109">
    <property type="entry name" value="DNA_bind_recombinase_dom"/>
</dbReference>
<reference evidence="4 5" key="1">
    <citation type="submission" date="2019-10" db="EMBL/GenBank/DDBJ databases">
        <title>Alkalibaculum tamaniensis sp.nov., a new alkaliphilic acetogen, isolated on methoxylated aromatics from a mud volcano.</title>
        <authorList>
            <person name="Khomyakova M.A."/>
            <person name="Merkel A.Y."/>
            <person name="Bonch-Osmolovskaya E.A."/>
            <person name="Slobodkin A.I."/>
        </authorList>
    </citation>
    <scope>NUCLEOTIDE SEQUENCE [LARGE SCALE GENOMIC DNA]</scope>
    <source>
        <strain evidence="4 5">M08DMB</strain>
    </source>
</reference>
<evidence type="ECO:0000259" key="2">
    <source>
        <dbReference type="PROSITE" id="PS51736"/>
    </source>
</evidence>
<proteinExistence type="predicted"/>
<comment type="caution">
    <text evidence="4">The sequence shown here is derived from an EMBL/GenBank/DDBJ whole genome shotgun (WGS) entry which is preliminary data.</text>
</comment>
<dbReference type="GO" id="GO:0003677">
    <property type="term" value="F:DNA binding"/>
    <property type="evidence" value="ECO:0007669"/>
    <property type="project" value="InterPro"/>
</dbReference>
<dbReference type="InterPro" id="IPR036162">
    <property type="entry name" value="Resolvase-like_N_sf"/>
</dbReference>
<evidence type="ECO:0000256" key="1">
    <source>
        <dbReference type="SAM" id="Coils"/>
    </source>
</evidence>
<dbReference type="PANTHER" id="PTHR30461">
    <property type="entry name" value="DNA-INVERTASE FROM LAMBDOID PROPHAGE"/>
    <property type="match status" value="1"/>
</dbReference>
<dbReference type="PROSITE" id="PS51736">
    <property type="entry name" value="RECOMBINASES_3"/>
    <property type="match status" value="1"/>
</dbReference>
<accession>A0A6A7KAC0</accession>
<dbReference type="Gene3D" id="3.90.1750.20">
    <property type="entry name" value="Putative Large Serine Recombinase, Chain B, Domain 2"/>
    <property type="match status" value="1"/>
</dbReference>
<dbReference type="AlphaFoldDB" id="A0A6A7KAC0"/>
<keyword evidence="5" id="KW-1185">Reference proteome</keyword>
<dbReference type="SMART" id="SM00857">
    <property type="entry name" value="Resolvase"/>
    <property type="match status" value="1"/>
</dbReference>
<dbReference type="GO" id="GO:0000150">
    <property type="term" value="F:DNA strand exchange activity"/>
    <property type="evidence" value="ECO:0007669"/>
    <property type="project" value="InterPro"/>
</dbReference>
<dbReference type="Pfam" id="PF07508">
    <property type="entry name" value="Recombinase"/>
    <property type="match status" value="1"/>
</dbReference>
<dbReference type="InterPro" id="IPR006119">
    <property type="entry name" value="Resolv_N"/>
</dbReference>
<feature type="domain" description="Resolvase/invertase-type recombinase catalytic" evidence="2">
    <location>
        <begin position="2"/>
        <end position="147"/>
    </location>
</feature>